<dbReference type="RefSeq" id="WP_343960836.1">
    <property type="nucleotide sequence ID" value="NZ_BAAAKZ010000010.1"/>
</dbReference>
<evidence type="ECO:0000313" key="6">
    <source>
        <dbReference type="Proteomes" id="UP001597181"/>
    </source>
</evidence>
<keyword evidence="6" id="KW-1185">Reference proteome</keyword>
<comment type="caution">
    <text evidence="5">The sequence shown here is derived from an EMBL/GenBank/DDBJ whole genome shotgun (WGS) entry which is preliminary data.</text>
</comment>
<keyword evidence="2 5" id="KW-0560">Oxidoreductase</keyword>
<dbReference type="InterPro" id="IPR036291">
    <property type="entry name" value="NAD(P)-bd_dom_sf"/>
</dbReference>
<dbReference type="PANTHER" id="PTHR42760">
    <property type="entry name" value="SHORT-CHAIN DEHYDROGENASES/REDUCTASES FAMILY MEMBER"/>
    <property type="match status" value="1"/>
</dbReference>
<dbReference type="Proteomes" id="UP001597181">
    <property type="component" value="Unassembled WGS sequence"/>
</dbReference>
<accession>A0ABW3TPQ2</accession>
<dbReference type="CDD" id="cd05233">
    <property type="entry name" value="SDR_c"/>
    <property type="match status" value="1"/>
</dbReference>
<dbReference type="EMBL" id="JBHTLY010000004">
    <property type="protein sequence ID" value="MFD1202432.1"/>
    <property type="molecule type" value="Genomic_DNA"/>
</dbReference>
<feature type="domain" description="Ketoreductase" evidence="4">
    <location>
        <begin position="2"/>
        <end position="185"/>
    </location>
</feature>
<dbReference type="PRINTS" id="PR00080">
    <property type="entry name" value="SDRFAMILY"/>
</dbReference>
<evidence type="ECO:0000256" key="2">
    <source>
        <dbReference type="ARBA" id="ARBA00023002"/>
    </source>
</evidence>
<dbReference type="EC" id="1.1.1.-" evidence="5"/>
<evidence type="ECO:0000259" key="4">
    <source>
        <dbReference type="SMART" id="SM00822"/>
    </source>
</evidence>
<proteinExistence type="inferred from homology"/>
<evidence type="ECO:0000256" key="1">
    <source>
        <dbReference type="ARBA" id="ARBA00006484"/>
    </source>
</evidence>
<dbReference type="GO" id="GO:0016491">
    <property type="term" value="F:oxidoreductase activity"/>
    <property type="evidence" value="ECO:0007669"/>
    <property type="project" value="UniProtKB-KW"/>
</dbReference>
<dbReference type="InterPro" id="IPR002347">
    <property type="entry name" value="SDR_fam"/>
</dbReference>
<reference evidence="6" key="1">
    <citation type="journal article" date="2019" name="Int. J. Syst. Evol. Microbiol.">
        <title>The Global Catalogue of Microorganisms (GCM) 10K type strain sequencing project: providing services to taxonomists for standard genome sequencing and annotation.</title>
        <authorList>
            <consortium name="The Broad Institute Genomics Platform"/>
            <consortium name="The Broad Institute Genome Sequencing Center for Infectious Disease"/>
            <person name="Wu L."/>
            <person name="Ma J."/>
        </authorList>
    </citation>
    <scope>NUCLEOTIDE SEQUENCE [LARGE SCALE GENOMIC DNA]</scope>
    <source>
        <strain evidence="6">CCUG 50213</strain>
    </source>
</reference>
<comment type="similarity">
    <text evidence="1 3">Belongs to the short-chain dehydrogenases/reductases (SDR) family.</text>
</comment>
<evidence type="ECO:0000313" key="5">
    <source>
        <dbReference type="EMBL" id="MFD1202432.1"/>
    </source>
</evidence>
<dbReference type="Gene3D" id="3.40.50.720">
    <property type="entry name" value="NAD(P)-binding Rossmann-like Domain"/>
    <property type="match status" value="1"/>
</dbReference>
<dbReference type="SUPFAM" id="SSF51735">
    <property type="entry name" value="NAD(P)-binding Rossmann-fold domains"/>
    <property type="match status" value="1"/>
</dbReference>
<name>A0ABW3TPQ2_9MICO</name>
<dbReference type="PANTHER" id="PTHR42760:SF133">
    <property type="entry name" value="3-OXOACYL-[ACYL-CARRIER-PROTEIN] REDUCTASE"/>
    <property type="match status" value="1"/>
</dbReference>
<protein>
    <submittedName>
        <fullName evidence="5">SDR family NAD(P)-dependent oxidoreductase</fullName>
        <ecNumber evidence="5">1.1.1.-</ecNumber>
    </submittedName>
</protein>
<gene>
    <name evidence="5" type="ORF">ACFQ3U_11055</name>
</gene>
<evidence type="ECO:0000256" key="3">
    <source>
        <dbReference type="RuleBase" id="RU000363"/>
    </source>
</evidence>
<dbReference type="Pfam" id="PF00106">
    <property type="entry name" value="adh_short"/>
    <property type="match status" value="1"/>
</dbReference>
<sequence>MRTVIVTGAAGGMGAAIATRLLAEGFLVAGFDRRPSPATSRSWELDIADTRVVAETTAEAAESLGPIIGLVNAAGYYESIPFSEVTDEAASAMLRVHLGGFFATARAVIPMMLDAGVGRIVAITSELAVGGGPRDSHYSAAKGAVLGAMRSLAAELAGTGITVNSVAPGPTNTPMLPVDSQWREPEYLATLPTRALAEPADIAACVSYLIQSSGFITGETLHPNSGAVI</sequence>
<organism evidence="5 6">
    <name type="scientific">Leucobacter albus</name>
    <dbReference type="NCBI Taxonomy" id="272210"/>
    <lineage>
        <taxon>Bacteria</taxon>
        <taxon>Bacillati</taxon>
        <taxon>Actinomycetota</taxon>
        <taxon>Actinomycetes</taxon>
        <taxon>Micrococcales</taxon>
        <taxon>Microbacteriaceae</taxon>
        <taxon>Leucobacter</taxon>
    </lineage>
</organism>
<dbReference type="InterPro" id="IPR057326">
    <property type="entry name" value="KR_dom"/>
</dbReference>
<dbReference type="PRINTS" id="PR00081">
    <property type="entry name" value="GDHRDH"/>
</dbReference>
<dbReference type="SMART" id="SM00822">
    <property type="entry name" value="PKS_KR"/>
    <property type="match status" value="1"/>
</dbReference>